<protein>
    <submittedName>
        <fullName evidence="8">Sugar ABC transporter ATP-binding protein</fullName>
    </submittedName>
</protein>
<feature type="domain" description="ABC transporter" evidence="7">
    <location>
        <begin position="255"/>
        <end position="497"/>
    </location>
</feature>
<dbReference type="Pfam" id="PF00005">
    <property type="entry name" value="ABC_tran"/>
    <property type="match status" value="2"/>
</dbReference>
<keyword evidence="3" id="KW-0762">Sugar transport</keyword>
<keyword evidence="5" id="KW-0547">Nucleotide-binding</keyword>
<dbReference type="PROSITE" id="PS50893">
    <property type="entry name" value="ABC_TRANSPORTER_2"/>
    <property type="match status" value="2"/>
</dbReference>
<dbReference type="Gene3D" id="3.40.50.300">
    <property type="entry name" value="P-loop containing nucleotide triphosphate hydrolases"/>
    <property type="match status" value="2"/>
</dbReference>
<evidence type="ECO:0000256" key="1">
    <source>
        <dbReference type="ARBA" id="ARBA00005417"/>
    </source>
</evidence>
<keyword evidence="2" id="KW-0813">Transport</keyword>
<organism evidence="8 9">
    <name type="scientific">Devosia honganensis</name>
    <dbReference type="NCBI Taxonomy" id="1610527"/>
    <lineage>
        <taxon>Bacteria</taxon>
        <taxon>Pseudomonadati</taxon>
        <taxon>Pseudomonadota</taxon>
        <taxon>Alphaproteobacteria</taxon>
        <taxon>Hyphomicrobiales</taxon>
        <taxon>Devosiaceae</taxon>
        <taxon>Devosia</taxon>
    </lineage>
</organism>
<dbReference type="RefSeq" id="WP_380094753.1">
    <property type="nucleotide sequence ID" value="NZ_JBHRYD010000001.1"/>
</dbReference>
<sequence length="497" mass="54182">MPTPALTLENIHKTFGETQVLRGVTMNVGVGSALGLAGENGAGKSTLLKVAAGLVAPDSGRILVHGKPVQMRSYRDANAAGIFMAFQEQAVLPNLHVYENLYFGHERRFSVAGILQPGRMIDQAERFVQELQIGDLIGVRDDLGSYQFGRRQLVEIVRAFAIAEVLEIEHPILLLDEATAALNTAERQVLFKLIRRVQARASIVFVSHLSGEVIQTTDRILVLKDGQSVEERPSQGMEEKELHRLITGRSRPEAFYLEDRQRPTCGEPVLTLDGIAVDSEIAKVDFTLHAGEVLGVAGLVGSGKEELGRLVAGHVRPTQGALTWAIAPKVGYVPKERKEEGLFLDHSVAWNATVAALWRGHFNRAGIVDLSAEKSATSGLIRDLDVRPPLSQKPIGLLSGGNQQKVVIGRWTLTETNVLVLDNPTRGVDVGARHQIYRLIRDICDQGVAVLLISDDLLELIGLSNRIVTMRDHEQIGIFPALVEAKPTEADLIAALA</sequence>
<evidence type="ECO:0000256" key="2">
    <source>
        <dbReference type="ARBA" id="ARBA00022448"/>
    </source>
</evidence>
<dbReference type="EMBL" id="JBHRYD010000001">
    <property type="protein sequence ID" value="MFC3703735.1"/>
    <property type="molecule type" value="Genomic_DNA"/>
</dbReference>
<evidence type="ECO:0000259" key="7">
    <source>
        <dbReference type="PROSITE" id="PS50893"/>
    </source>
</evidence>
<dbReference type="InterPro" id="IPR050107">
    <property type="entry name" value="ABC_carbohydrate_import_ATPase"/>
</dbReference>
<evidence type="ECO:0000313" key="8">
    <source>
        <dbReference type="EMBL" id="MFC3703735.1"/>
    </source>
</evidence>
<evidence type="ECO:0000256" key="3">
    <source>
        <dbReference type="ARBA" id="ARBA00022597"/>
    </source>
</evidence>
<dbReference type="InterPro" id="IPR017871">
    <property type="entry name" value="ABC_transporter-like_CS"/>
</dbReference>
<proteinExistence type="inferred from homology"/>
<dbReference type="PANTHER" id="PTHR43790">
    <property type="entry name" value="CARBOHYDRATE TRANSPORT ATP-BINDING PROTEIN MG119-RELATED"/>
    <property type="match status" value="1"/>
</dbReference>
<dbReference type="InterPro" id="IPR027417">
    <property type="entry name" value="P-loop_NTPase"/>
</dbReference>
<keyword evidence="4" id="KW-0677">Repeat</keyword>
<comment type="similarity">
    <text evidence="1">Belongs to the ABC transporter superfamily.</text>
</comment>
<dbReference type="PANTHER" id="PTHR43790:SF9">
    <property type="entry name" value="GALACTOFURANOSE TRANSPORTER ATP-BINDING PROTEIN YTFR"/>
    <property type="match status" value="1"/>
</dbReference>
<dbReference type="SMART" id="SM00382">
    <property type="entry name" value="AAA"/>
    <property type="match status" value="2"/>
</dbReference>
<dbReference type="SUPFAM" id="SSF52540">
    <property type="entry name" value="P-loop containing nucleoside triphosphate hydrolases"/>
    <property type="match status" value="2"/>
</dbReference>
<reference evidence="9" key="1">
    <citation type="journal article" date="2019" name="Int. J. Syst. Evol. Microbiol.">
        <title>The Global Catalogue of Microorganisms (GCM) 10K type strain sequencing project: providing services to taxonomists for standard genome sequencing and annotation.</title>
        <authorList>
            <consortium name="The Broad Institute Genomics Platform"/>
            <consortium name="The Broad Institute Genome Sequencing Center for Infectious Disease"/>
            <person name="Wu L."/>
            <person name="Ma J."/>
        </authorList>
    </citation>
    <scope>NUCLEOTIDE SEQUENCE [LARGE SCALE GENOMIC DNA]</scope>
    <source>
        <strain evidence="9">KCTC 42281</strain>
    </source>
</reference>
<accession>A0ABV7X0S1</accession>
<dbReference type="PROSITE" id="PS00211">
    <property type="entry name" value="ABC_TRANSPORTER_1"/>
    <property type="match status" value="1"/>
</dbReference>
<keyword evidence="6 8" id="KW-0067">ATP-binding</keyword>
<gene>
    <name evidence="8" type="ORF">ACFOOL_03055</name>
</gene>
<dbReference type="Proteomes" id="UP001595613">
    <property type="component" value="Unassembled WGS sequence"/>
</dbReference>
<evidence type="ECO:0000313" key="9">
    <source>
        <dbReference type="Proteomes" id="UP001595613"/>
    </source>
</evidence>
<evidence type="ECO:0000256" key="4">
    <source>
        <dbReference type="ARBA" id="ARBA00022737"/>
    </source>
</evidence>
<evidence type="ECO:0000256" key="6">
    <source>
        <dbReference type="ARBA" id="ARBA00022840"/>
    </source>
</evidence>
<evidence type="ECO:0000256" key="5">
    <source>
        <dbReference type="ARBA" id="ARBA00022741"/>
    </source>
</evidence>
<dbReference type="GO" id="GO:0005524">
    <property type="term" value="F:ATP binding"/>
    <property type="evidence" value="ECO:0007669"/>
    <property type="project" value="UniProtKB-KW"/>
</dbReference>
<dbReference type="InterPro" id="IPR003439">
    <property type="entry name" value="ABC_transporter-like_ATP-bd"/>
</dbReference>
<name>A0ABV7X0S1_9HYPH</name>
<dbReference type="InterPro" id="IPR003593">
    <property type="entry name" value="AAA+_ATPase"/>
</dbReference>
<feature type="domain" description="ABC transporter" evidence="7">
    <location>
        <begin position="6"/>
        <end position="250"/>
    </location>
</feature>
<comment type="caution">
    <text evidence="8">The sequence shown here is derived from an EMBL/GenBank/DDBJ whole genome shotgun (WGS) entry which is preliminary data.</text>
</comment>
<keyword evidence="9" id="KW-1185">Reference proteome</keyword>
<dbReference type="CDD" id="cd03216">
    <property type="entry name" value="ABC_Carb_Monos_I"/>
    <property type="match status" value="1"/>
</dbReference>
<dbReference type="CDD" id="cd03215">
    <property type="entry name" value="ABC_Carb_Monos_II"/>
    <property type="match status" value="1"/>
</dbReference>